<proteinExistence type="predicted"/>
<evidence type="ECO:0000256" key="1">
    <source>
        <dbReference type="SAM" id="MobiDB-lite"/>
    </source>
</evidence>
<evidence type="ECO:0000313" key="2">
    <source>
        <dbReference type="EMBL" id="RKO97763.1"/>
    </source>
</evidence>
<protein>
    <submittedName>
        <fullName evidence="2">Uncharacterized protein</fullName>
    </submittedName>
</protein>
<feature type="region of interest" description="Disordered" evidence="1">
    <location>
        <begin position="1"/>
        <end position="58"/>
    </location>
</feature>
<sequence length="168" mass="18190">MSATGRSVPAAPERLGGFSRCPARTATPGIAGVPCEPQHVGSIETTKDDDGVWTSRDGPELREVARADVVAVVVENKGAGDHAEGEGRRAGIQTVQHGLHDDLGQRRQDDARPQLLHRHNIEDLDKHGGQLMSQRSAIRHRGPARGGCHRGRLIDRRVPVDTMMRDPA</sequence>
<reference evidence="3" key="1">
    <citation type="journal article" date="2018" name="Nat. Microbiol.">
        <title>Leveraging single-cell genomics to expand the fungal tree of life.</title>
        <authorList>
            <person name="Ahrendt S.R."/>
            <person name="Quandt C.A."/>
            <person name="Ciobanu D."/>
            <person name="Clum A."/>
            <person name="Salamov A."/>
            <person name="Andreopoulos B."/>
            <person name="Cheng J.F."/>
            <person name="Woyke T."/>
            <person name="Pelin A."/>
            <person name="Henrissat B."/>
            <person name="Reynolds N.K."/>
            <person name="Benny G.L."/>
            <person name="Smith M.E."/>
            <person name="James T.Y."/>
            <person name="Grigoriev I.V."/>
        </authorList>
    </citation>
    <scope>NUCLEOTIDE SEQUENCE [LARGE SCALE GENOMIC DNA]</scope>
    <source>
        <strain evidence="3">ATCC 52028</strain>
    </source>
</reference>
<dbReference type="AlphaFoldDB" id="A0A4P9WZE0"/>
<name>A0A4P9WZE0_9FUNG</name>
<organism evidence="2 3">
    <name type="scientific">Caulochytrium protostelioides</name>
    <dbReference type="NCBI Taxonomy" id="1555241"/>
    <lineage>
        <taxon>Eukaryota</taxon>
        <taxon>Fungi</taxon>
        <taxon>Fungi incertae sedis</taxon>
        <taxon>Chytridiomycota</taxon>
        <taxon>Chytridiomycota incertae sedis</taxon>
        <taxon>Chytridiomycetes</taxon>
        <taxon>Caulochytriales</taxon>
        <taxon>Caulochytriaceae</taxon>
        <taxon>Caulochytrium</taxon>
    </lineage>
</organism>
<dbReference type="EMBL" id="ML009174">
    <property type="protein sequence ID" value="RKO97763.1"/>
    <property type="molecule type" value="Genomic_DNA"/>
</dbReference>
<evidence type="ECO:0000313" key="3">
    <source>
        <dbReference type="Proteomes" id="UP000268535"/>
    </source>
</evidence>
<gene>
    <name evidence="2" type="ORF">CAUPRSCDRAFT_10587</name>
</gene>
<accession>A0A4P9WZE0</accession>
<dbReference type="Proteomes" id="UP000268535">
    <property type="component" value="Unassembled WGS sequence"/>
</dbReference>